<reference evidence="15" key="1">
    <citation type="submission" date="2011-02" db="EMBL/GenBank/DDBJ databases">
        <title>The Genome Sequence of Capsaspora owczarzaki ATCC 30864.</title>
        <authorList>
            <person name="Russ C."/>
            <person name="Cuomo C."/>
            <person name="Burger G."/>
            <person name="Gray M.W."/>
            <person name="Holland P.W.H."/>
            <person name="King N."/>
            <person name="Lang F.B.F."/>
            <person name="Roger A.J."/>
            <person name="Ruiz-Trillo I."/>
            <person name="Young S.K."/>
            <person name="Zeng Q."/>
            <person name="Gargeya S."/>
            <person name="Alvarado L."/>
            <person name="Berlin A."/>
            <person name="Chapman S.B."/>
            <person name="Chen Z."/>
            <person name="Freedman E."/>
            <person name="Gellesch M."/>
            <person name="Goldberg J."/>
            <person name="Griggs A."/>
            <person name="Gujja S."/>
            <person name="Heilman E."/>
            <person name="Heiman D."/>
            <person name="Howarth C."/>
            <person name="Mehta T."/>
            <person name="Neiman D."/>
            <person name="Pearson M."/>
            <person name="Roberts A."/>
            <person name="Saif S."/>
            <person name="Shea T."/>
            <person name="Shenoy N."/>
            <person name="Sisk P."/>
            <person name="Stolte C."/>
            <person name="Sykes S."/>
            <person name="White J."/>
            <person name="Yandava C."/>
            <person name="Haas B."/>
            <person name="Nusbaum C."/>
            <person name="Birren B."/>
        </authorList>
    </citation>
    <scope>NUCLEOTIDE SEQUENCE</scope>
    <source>
        <strain evidence="15">ATCC 30864</strain>
    </source>
</reference>
<feature type="transmembrane region" description="Helical" evidence="12">
    <location>
        <begin position="273"/>
        <end position="295"/>
    </location>
</feature>
<dbReference type="EC" id="2.4.1.-" evidence="12"/>
<dbReference type="GO" id="GO:0006487">
    <property type="term" value="P:protein N-linked glycosylation"/>
    <property type="evidence" value="ECO:0007669"/>
    <property type="project" value="TreeGrafter"/>
</dbReference>
<feature type="transmembrane region" description="Helical" evidence="12">
    <location>
        <begin position="171"/>
        <end position="189"/>
    </location>
</feature>
<accession>A0A0D2VFE7</accession>
<feature type="transmembrane region" description="Helical" evidence="12">
    <location>
        <begin position="423"/>
        <end position="441"/>
    </location>
</feature>
<evidence type="ECO:0000256" key="9">
    <source>
        <dbReference type="ARBA" id="ARBA00023136"/>
    </source>
</evidence>
<evidence type="ECO:0000256" key="1">
    <source>
        <dbReference type="ARBA" id="ARBA00004477"/>
    </source>
</evidence>
<protein>
    <recommendedName>
        <fullName evidence="12">Mannosyltransferase</fullName>
        <ecNumber evidence="12">2.4.1.-</ecNumber>
    </recommendedName>
</protein>
<dbReference type="FunCoup" id="A0A0D2VFE7">
    <property type="interactions" value="150"/>
</dbReference>
<evidence type="ECO:0000256" key="13">
    <source>
        <dbReference type="SAM" id="MobiDB-lite"/>
    </source>
</evidence>
<feature type="transmembrane region" description="Helical" evidence="12">
    <location>
        <begin position="195"/>
        <end position="212"/>
    </location>
</feature>
<gene>
    <name evidence="14" type="ORF">CAOG_000108</name>
</gene>
<evidence type="ECO:0000256" key="7">
    <source>
        <dbReference type="ARBA" id="ARBA00022824"/>
    </source>
</evidence>
<evidence type="ECO:0000256" key="4">
    <source>
        <dbReference type="ARBA" id="ARBA00022676"/>
    </source>
</evidence>
<dbReference type="PANTHER" id="PTHR22760">
    <property type="entry name" value="GLYCOSYLTRANSFERASE"/>
    <property type="match status" value="1"/>
</dbReference>
<evidence type="ECO:0000256" key="6">
    <source>
        <dbReference type="ARBA" id="ARBA00022692"/>
    </source>
</evidence>
<dbReference type="Pfam" id="PF03901">
    <property type="entry name" value="Glyco_transf_22"/>
    <property type="match status" value="1"/>
</dbReference>
<dbReference type="PANTHER" id="PTHR22760:SF1">
    <property type="entry name" value="DOL-P-MAN:MAN(7)GLCNAC(2)-PP-DOL ALPHA-1,6-MANNOSYLTRANSFERASE"/>
    <property type="match status" value="1"/>
</dbReference>
<feature type="compositionally biased region" description="Basic and acidic residues" evidence="13">
    <location>
        <begin position="618"/>
        <end position="633"/>
    </location>
</feature>
<evidence type="ECO:0000313" key="15">
    <source>
        <dbReference type="Proteomes" id="UP000008743"/>
    </source>
</evidence>
<evidence type="ECO:0000256" key="11">
    <source>
        <dbReference type="ARBA" id="ARBA00048899"/>
    </source>
</evidence>
<evidence type="ECO:0000313" key="14">
    <source>
        <dbReference type="EMBL" id="KJE88452.1"/>
    </source>
</evidence>
<keyword evidence="9 12" id="KW-0472">Membrane</keyword>
<feature type="transmembrane region" description="Helical" evidence="12">
    <location>
        <begin position="140"/>
        <end position="159"/>
    </location>
</feature>
<comment type="similarity">
    <text evidence="3 12">Belongs to the glycosyltransferase 22 family.</text>
</comment>
<evidence type="ECO:0000256" key="5">
    <source>
        <dbReference type="ARBA" id="ARBA00022679"/>
    </source>
</evidence>
<sequence>MNATQLQHVLLDLLVVLAVVLYVVVCPFTKVEESFNIQAIHDLLFALPQIQPVNNIEGLLARSSDAASQLASCAIPVIPSSVAEVHPSDWLKYVDCVVEHQFDHSRFTGPVPRTFIGAILVAAMSAPFAIPAFYAFHSKLAAQLIVRIVLGLFVAWTFGRFLRAITRRYSLRTAVYVAILSICQFHFLFYASRTLPNTMALPFVLLALAAWLDGRRQAMVAWFAFAGIIFRAELVVLFAPLLLSELVVMLLASRAQPHTAAQPSSFGSQFAKLVGTGIVAGIASLALTILVDSVFWRRWLWPEGEVLYFNTVLNQSVNWGTMPFHWYFTSALPRALLVAYPLSVVGAFKHSQPFVVAACFVLGYSFLPHKELRFIFYSVPLFNLSAALGLQTIYNAFDRPATAAAPALLGGHVRSLVRLVLKWLANLGLLLSVVATLFFLFGTTYNYPGGEAILYAETSPQVARMAARSQGEARPVLHVTNLAAQTGVTRFLQMSQYWEIDKTEGMRHATNYTSFDIVIGEPQHRNLLVDSYSSLATIPIFDGTSTPDFAGIWANVTSAFVPPERSPLVRLSFRERWHLVWKHLKINPIQTRTGLHVLVSKDLTDRVFGAAPSNPQQERARKEVEARRQLPKD</sequence>
<dbReference type="GO" id="GO:0052917">
    <property type="term" value="F:dol-P-Man:Man(7)GlcNAc(2)-PP-Dol alpha-1,6-mannosyltransferase activity"/>
    <property type="evidence" value="ECO:0007669"/>
    <property type="project" value="UniProtKB-EC"/>
</dbReference>
<evidence type="ECO:0000256" key="10">
    <source>
        <dbReference type="ARBA" id="ARBA00044721"/>
    </source>
</evidence>
<evidence type="ECO:0000256" key="8">
    <source>
        <dbReference type="ARBA" id="ARBA00022989"/>
    </source>
</evidence>
<feature type="region of interest" description="Disordered" evidence="13">
    <location>
        <begin position="608"/>
        <end position="633"/>
    </location>
</feature>
<dbReference type="PhylomeDB" id="A0A0D2VFE7"/>
<proteinExistence type="inferred from homology"/>
<name>A0A0D2VFE7_CAPO3</name>
<dbReference type="OrthoDB" id="19039at2759"/>
<keyword evidence="5" id="KW-0808">Transferase</keyword>
<keyword evidence="4 12" id="KW-0328">Glycosyltransferase</keyword>
<evidence type="ECO:0000256" key="12">
    <source>
        <dbReference type="RuleBase" id="RU363075"/>
    </source>
</evidence>
<dbReference type="EMBL" id="KE346360">
    <property type="protein sequence ID" value="KJE88452.1"/>
    <property type="molecule type" value="Genomic_DNA"/>
</dbReference>
<dbReference type="eggNOG" id="KOG2516">
    <property type="taxonomic scope" value="Eukaryota"/>
</dbReference>
<comment type="pathway">
    <text evidence="2">Protein modification; protein glycosylation.</text>
</comment>
<dbReference type="RefSeq" id="XP_004364979.1">
    <property type="nucleotide sequence ID" value="XM_004364922.2"/>
</dbReference>
<dbReference type="GO" id="GO:0005789">
    <property type="term" value="C:endoplasmic reticulum membrane"/>
    <property type="evidence" value="ECO:0007669"/>
    <property type="project" value="UniProtKB-SubCell"/>
</dbReference>
<dbReference type="InterPro" id="IPR005599">
    <property type="entry name" value="GPI_mannosylTrfase"/>
</dbReference>
<comment type="function">
    <text evidence="10">Mannosyltransferase that operates in the biosynthetic pathway of dolichol-linked oligosaccharides, the glycan precursors employed in protein asparagine (N)-glycosylation. The assembly of dolichol-linked oligosaccharides begins on the cytosolic side of the endoplasmic reticulum membrane and finishes in its lumen. The sequential addition of sugars to dolichol pyrophosphate produces dolichol-linked oligosaccharides containing fourteen sugars, including two GlcNAcs, nine mannoses and three glucoses. Once assembled, the oligosaccharide is transferred from the lipid to nascent proteins by oligosaccharyltransferases. In the lumen of the endoplasmic reticulum, adds the eighth mannose residue in an alpha-1,6 linkage onto Man(7)GlcNAc(2)-PP-dolichol to produce Man(8)GlcNAc(2)-PP-dolichol.</text>
</comment>
<evidence type="ECO:0000256" key="3">
    <source>
        <dbReference type="ARBA" id="ARBA00007063"/>
    </source>
</evidence>
<dbReference type="OMA" id="MIRYLTF"/>
<dbReference type="UniPathway" id="UPA00378"/>
<keyword evidence="6 12" id="KW-0812">Transmembrane</keyword>
<dbReference type="AlphaFoldDB" id="A0A0D2VFE7"/>
<feature type="transmembrane region" description="Helical" evidence="12">
    <location>
        <begin position="219"/>
        <end position="243"/>
    </location>
</feature>
<feature type="transmembrane region" description="Helical" evidence="12">
    <location>
        <begin position="115"/>
        <end position="134"/>
    </location>
</feature>
<comment type="catalytic activity">
    <reaction evidence="11">
        <text>an alpha-D-Man-(1-&gt;2)-alpha-D-Man-(1-&gt;2)-alpha-D-Man-(1-&gt;3)-[alpha-D-Man-(1-&gt;2)-alpha-D-Man-(1-&gt;3)-alpha-D-Man-(1-&gt;6)]-beta-D-Man-(1-&gt;4)-beta-D-GlcNAc-(1-&gt;4)-alpha-D-GlcNAc-diphospho-di-trans,poly-cis-dolichol + a di-trans,poly-cis-dolichyl beta-D-mannosyl phosphate = an alpha-D-Man-(1-&gt;2)-alpha-D-Man-(1-&gt;2)-alpha-D-Man-(1-&gt;3)-[alpha-D-Man-(1-&gt;2)-alpha-D-Man-(1-&gt;3)-[alpha-D-Man-(1-&gt;6)]-alpha-D-Man-(1-&gt;6)]-beta-D-Man-(1-&gt;4)-beta-D-GlcNAc-(1-&gt;4)-alpha-D-GlcNAc-diphospho-di-trans,poly-cis-dolichol + a di-trans,poly-cis-dolichyl phosphate + H(+)</text>
        <dbReference type="Rhea" id="RHEA:29535"/>
        <dbReference type="Rhea" id="RHEA-COMP:19498"/>
        <dbReference type="Rhea" id="RHEA-COMP:19501"/>
        <dbReference type="Rhea" id="RHEA-COMP:19518"/>
        <dbReference type="Rhea" id="RHEA-COMP:19519"/>
        <dbReference type="ChEBI" id="CHEBI:15378"/>
        <dbReference type="ChEBI" id="CHEBI:57683"/>
        <dbReference type="ChEBI" id="CHEBI:58211"/>
        <dbReference type="ChEBI" id="CHEBI:132517"/>
        <dbReference type="ChEBI" id="CHEBI:132519"/>
        <dbReference type="EC" id="2.4.1.260"/>
    </reaction>
    <physiologicalReaction direction="left-to-right" evidence="11">
        <dbReference type="Rhea" id="RHEA:29536"/>
    </physiologicalReaction>
</comment>
<keyword evidence="7 12" id="KW-0256">Endoplasmic reticulum</keyword>
<feature type="transmembrane region" description="Helical" evidence="12">
    <location>
        <begin position="6"/>
        <end position="25"/>
    </location>
</feature>
<dbReference type="InParanoid" id="A0A0D2VFE7"/>
<keyword evidence="8 12" id="KW-1133">Transmembrane helix</keyword>
<evidence type="ECO:0000256" key="2">
    <source>
        <dbReference type="ARBA" id="ARBA00004922"/>
    </source>
</evidence>
<comment type="subcellular location">
    <subcellularLocation>
        <location evidence="1 12">Endoplasmic reticulum membrane</location>
        <topology evidence="1 12">Multi-pass membrane protein</topology>
    </subcellularLocation>
</comment>
<keyword evidence="15" id="KW-1185">Reference proteome</keyword>
<dbReference type="Proteomes" id="UP000008743">
    <property type="component" value="Unassembled WGS sequence"/>
</dbReference>
<dbReference type="STRING" id="595528.A0A0D2VFE7"/>
<organism evidence="14 15">
    <name type="scientific">Capsaspora owczarzaki (strain ATCC 30864)</name>
    <dbReference type="NCBI Taxonomy" id="595528"/>
    <lineage>
        <taxon>Eukaryota</taxon>
        <taxon>Filasterea</taxon>
        <taxon>Capsaspora</taxon>
    </lineage>
</organism>